<reference evidence="2" key="1">
    <citation type="journal article" date="2019" name="Int. J. Syst. Evol. Microbiol.">
        <title>The Global Catalogue of Microorganisms (GCM) 10K type strain sequencing project: providing services to taxonomists for standard genome sequencing and annotation.</title>
        <authorList>
            <consortium name="The Broad Institute Genomics Platform"/>
            <consortium name="The Broad Institute Genome Sequencing Center for Infectious Disease"/>
            <person name="Wu L."/>
            <person name="Ma J."/>
        </authorList>
    </citation>
    <scope>NUCLEOTIDE SEQUENCE [LARGE SCALE GENOMIC DNA]</scope>
    <source>
        <strain evidence="2">KCTC 15012</strain>
    </source>
</reference>
<dbReference type="Proteomes" id="UP001596132">
    <property type="component" value="Unassembled WGS sequence"/>
</dbReference>
<comment type="caution">
    <text evidence="1">The sequence shown here is derived from an EMBL/GenBank/DDBJ whole genome shotgun (WGS) entry which is preliminary data.</text>
</comment>
<accession>A0ABW0Y8D1</accession>
<name>A0ABW0Y8D1_9GAMM</name>
<keyword evidence="2" id="KW-1185">Reference proteome</keyword>
<protein>
    <submittedName>
        <fullName evidence="1">Uncharacterized protein</fullName>
    </submittedName>
</protein>
<dbReference type="RefSeq" id="WP_042639809.1">
    <property type="nucleotide sequence ID" value="NZ_CDDF01000005.1"/>
</dbReference>
<evidence type="ECO:0000313" key="1">
    <source>
        <dbReference type="EMBL" id="MFC5705073.1"/>
    </source>
</evidence>
<sequence>MKLAEVAILSVLGLLAWSQWQEWQLNQNDSIDLAYKGTPPTVSLWQCGQLKQKMSALAEQSAEMQYQFRGQALADMDRYLHKEWRLQGCEQLTEQQ</sequence>
<dbReference type="EMBL" id="JBHSPP010000005">
    <property type="protein sequence ID" value="MFC5705073.1"/>
    <property type="molecule type" value="Genomic_DNA"/>
</dbReference>
<evidence type="ECO:0000313" key="2">
    <source>
        <dbReference type="Proteomes" id="UP001596132"/>
    </source>
</evidence>
<gene>
    <name evidence="1" type="ORF">ACFPVW_03065</name>
</gene>
<proteinExistence type="predicted"/>
<organism evidence="1 2">
    <name type="scientific">Aeromonas eucrenophila</name>
    <dbReference type="NCBI Taxonomy" id="649"/>
    <lineage>
        <taxon>Bacteria</taxon>
        <taxon>Pseudomonadati</taxon>
        <taxon>Pseudomonadota</taxon>
        <taxon>Gammaproteobacteria</taxon>
        <taxon>Aeromonadales</taxon>
        <taxon>Aeromonadaceae</taxon>
        <taxon>Aeromonas</taxon>
    </lineage>
</organism>